<evidence type="ECO:0000313" key="1">
    <source>
        <dbReference type="EMBL" id="DAB36569.1"/>
    </source>
</evidence>
<gene>
    <name evidence="1" type="ORF">CFH80_04140</name>
</gene>
<dbReference type="PANTHER" id="PTHR41247">
    <property type="entry name" value="HTH-TYPE TRANSCRIPTIONAL REPRESSOR YCNK"/>
    <property type="match status" value="1"/>
</dbReference>
<accession>A0A2D3WHK4</accession>
<dbReference type="PANTHER" id="PTHR41247:SF1">
    <property type="entry name" value="HTH-TYPE TRANSCRIPTIONAL REPRESSOR YCNK"/>
    <property type="match status" value="1"/>
</dbReference>
<sequence length="151" mass="17420">MKNARVLLSALGMIASFVLFLGCDTKIDLSAKPVHWDRDMCERCKMVLSDRKFSAQAINPHTGRRYFFDDIGCVVLWFKESKIAWSEEAVIWVNDARTGEWIDARKAFYDTENITPMAYGFGAHVHKEEIREGQEIVDFTELTRRVIQIGK</sequence>
<dbReference type="AlphaFoldDB" id="A0A2D3WHK4"/>
<dbReference type="Proteomes" id="UP000231638">
    <property type="component" value="Unassembled WGS sequence"/>
</dbReference>
<protein>
    <recommendedName>
        <fullName evidence="3">Protein NosL</fullName>
    </recommendedName>
</protein>
<evidence type="ECO:0000313" key="2">
    <source>
        <dbReference type="Proteomes" id="UP000231638"/>
    </source>
</evidence>
<dbReference type="PROSITE" id="PS51257">
    <property type="entry name" value="PROKAR_LIPOPROTEIN"/>
    <property type="match status" value="1"/>
</dbReference>
<evidence type="ECO:0008006" key="3">
    <source>
        <dbReference type="Google" id="ProtNLM"/>
    </source>
</evidence>
<dbReference type="InterPro" id="IPR008719">
    <property type="entry name" value="N2O_reductase_NosL"/>
</dbReference>
<name>A0A2D3WHK4_9BACT</name>
<organism evidence="1 2">
    <name type="scientific">Sulfurospirillum cavolei</name>
    <dbReference type="NCBI Taxonomy" id="366522"/>
    <lineage>
        <taxon>Bacteria</taxon>
        <taxon>Pseudomonadati</taxon>
        <taxon>Campylobacterota</taxon>
        <taxon>Epsilonproteobacteria</taxon>
        <taxon>Campylobacterales</taxon>
        <taxon>Sulfurospirillaceae</taxon>
        <taxon>Sulfurospirillum</taxon>
    </lineage>
</organism>
<proteinExistence type="predicted"/>
<comment type="caution">
    <text evidence="1">The sequence shown here is derived from an EMBL/GenBank/DDBJ whole genome shotgun (WGS) entry which is preliminary data.</text>
</comment>
<dbReference type="STRING" id="366522.GCA_001548055_01862"/>
<dbReference type="EMBL" id="DLUG01000113">
    <property type="protein sequence ID" value="DAB36569.1"/>
    <property type="molecule type" value="Genomic_DNA"/>
</dbReference>
<reference evidence="1 2" key="1">
    <citation type="journal article" date="2017" name="Front. Microbiol.">
        <title>Comparative Genomic Analysis of the Class Epsilonproteobacteria and Proposed Reclassification to Epsilonbacteraeota (phyl. nov.).</title>
        <authorList>
            <person name="Waite D.W."/>
            <person name="Vanwonterghem I."/>
            <person name="Rinke C."/>
            <person name="Parks D.H."/>
            <person name="Zhang Y."/>
            <person name="Takai K."/>
            <person name="Sievert S.M."/>
            <person name="Simon J."/>
            <person name="Campbell B.J."/>
            <person name="Hanson T.E."/>
            <person name="Woyke T."/>
            <person name="Klotz M.G."/>
            <person name="Hugenholtz P."/>
        </authorList>
    </citation>
    <scope>NUCLEOTIDE SEQUENCE [LARGE SCALE GENOMIC DNA]</scope>
    <source>
        <strain evidence="1">UBA11420</strain>
    </source>
</reference>
<dbReference type="SUPFAM" id="SSF160387">
    <property type="entry name" value="NosL/MerB-like"/>
    <property type="match status" value="1"/>
</dbReference>